<reference evidence="3 4" key="1">
    <citation type="submission" date="2019-06" db="EMBL/GenBank/DDBJ databases">
        <title>Sorghum-associated microbial communities from plants grown in Nebraska, USA.</title>
        <authorList>
            <person name="Schachtman D."/>
        </authorList>
    </citation>
    <scope>NUCLEOTIDE SEQUENCE [LARGE SCALE GENOMIC DNA]</scope>
    <source>
        <strain evidence="3 4">1209</strain>
    </source>
</reference>
<dbReference type="InterPro" id="IPR029030">
    <property type="entry name" value="Caspase-like_dom_sf"/>
</dbReference>
<keyword evidence="1" id="KW-0732">Signal</keyword>
<comment type="caution">
    <text evidence="3">The sequence shown here is derived from an EMBL/GenBank/DDBJ whole genome shotgun (WGS) entry which is preliminary data.</text>
</comment>
<feature type="domain" description="Gingipain" evidence="2">
    <location>
        <begin position="407"/>
        <end position="776"/>
    </location>
</feature>
<dbReference type="InterPro" id="IPR001769">
    <property type="entry name" value="Gingipain"/>
</dbReference>
<sequence>MKLNYIFIGMFLIFLLGETRTYAQQSPRQYKKNTVLTGGSWYKLAVSEPGVYKITGSLLKSMGMAAHLPTGAIRLFGTGGQMLDEATGSPRYDDLPEVALYAQDNGDGYLDDNDYLLFYAPGPHSWKYDPGTGMFSHQRNLYADTAWYFITAMDNGLRISSDYTPLQPGIPENTFDYRAFYERDSINFLNSGKQWWGQEFSKVIGLSRNYRFILPTTPAGPVTLTMRAAARSGGSGSTFNATVNQASAISSLYLLPVTDNIFEGVATVATGTGTAPAAQAQVEIGVTFVPGSLNDRGWLDYLEVQARCPLVLPPNGMLDFRSTTAGTSPYTPLALYNAGGQTKIWDVTDPIHPVAVNGMLQGDSLLFNRKNDRLHEYIAFNEIVALTPVLVGAVPNQDLHGNGAADMIIITTVALRGAAERLAALHRDMDHLTVQVATIDQVYNEFGAGTPDPTALRDYIKMFSDRGPAPRYLLLFGAASYDYRWRVKNNTNDVPSWESMASLDAIRSYVTDDYFGILKDGGDINRTDIPDLPEIGIGRIPARTIGEASLAVDKIIRYRQPAAFGPWRNQVTLVADDEDNNLHFEDGEKMSTVIAGSAQQLNIDKIYLDAWPQEAGSAGPIAPAVNAAIARRINKGTLVFNYSGHGSNSRLAAENIMDATSINDWHNDQQLPLFITATCDFAPYDDPGITSLGHRVLLQHSGGAIALMTTTRAVFAASNRLMNANYLDVAFTPLADGTMPSLGMAAMLAKKRTNSSSSDVINNRKFQLLGDPALTLAFPAYRVVTDSINGKAVNGAVDTIKGLGTYTIKGHIADAQGKALDTYGGTLNTIVYDQPAQLKTRGNDPGSQPAAYVVQQNVLFQGTQTVTQGKFSFTFVAPRDIREGTGNGKISYYVSNDRQDGNGYFDHFTTTGLATNPAEDVAGPLITAWLDNRRFKNGDITGPSPVLLVDLADSSGIDISGNNDDYRLIAILDSSEYFVLNDYFAASLDSYKKGSILFPLGGLPVGEHRITVKAWDTYNNAGNTTIHFKVAEQGALAVEEVRNYPNPFHDATRFTFLHNQQGEELQLTLQVYTVGGRLVKTLRSTIISVTGRYDGIPWDGCDDAGVKLSPGLYVYRLIIKTTKRTQTKGGKLVLW</sequence>
<dbReference type="GO" id="GO:0008234">
    <property type="term" value="F:cysteine-type peptidase activity"/>
    <property type="evidence" value="ECO:0007669"/>
    <property type="project" value="InterPro"/>
</dbReference>
<dbReference type="OrthoDB" id="9809780at2"/>
<evidence type="ECO:0000313" key="4">
    <source>
        <dbReference type="Proteomes" id="UP000320811"/>
    </source>
</evidence>
<proteinExistence type="predicted"/>
<dbReference type="InterPro" id="IPR029031">
    <property type="entry name" value="Gingipain_N_sf"/>
</dbReference>
<dbReference type="Gene3D" id="3.40.50.10390">
    <property type="entry name" value="Gingipain r, domain 1"/>
    <property type="match status" value="1"/>
</dbReference>
<dbReference type="AlphaFoldDB" id="A0A561Q1M7"/>
<protein>
    <submittedName>
        <fullName evidence="3">Putative secreted protein (Por secretion system target)</fullName>
    </submittedName>
</protein>
<organism evidence="3 4">
    <name type="scientific">Chitinophaga polysaccharea</name>
    <dbReference type="NCBI Taxonomy" id="1293035"/>
    <lineage>
        <taxon>Bacteria</taxon>
        <taxon>Pseudomonadati</taxon>
        <taxon>Bacteroidota</taxon>
        <taxon>Chitinophagia</taxon>
        <taxon>Chitinophagales</taxon>
        <taxon>Chitinophagaceae</taxon>
        <taxon>Chitinophaga</taxon>
    </lineage>
</organism>
<name>A0A561Q1M7_9BACT</name>
<dbReference type="Gene3D" id="2.60.40.4070">
    <property type="match status" value="1"/>
</dbReference>
<dbReference type="NCBIfam" id="NF033707">
    <property type="entry name" value="T9SS_sortase"/>
    <property type="match status" value="1"/>
</dbReference>
<accession>A0A561Q1M7</accession>
<keyword evidence="4" id="KW-1185">Reference proteome</keyword>
<gene>
    <name evidence="3" type="ORF">FHW36_101172</name>
</gene>
<evidence type="ECO:0000259" key="2">
    <source>
        <dbReference type="Pfam" id="PF01364"/>
    </source>
</evidence>
<dbReference type="SUPFAM" id="SSF52129">
    <property type="entry name" value="Caspase-like"/>
    <property type="match status" value="1"/>
</dbReference>
<dbReference type="CDD" id="cd02258">
    <property type="entry name" value="Peptidase_C25_N"/>
    <property type="match status" value="1"/>
</dbReference>
<dbReference type="RefSeq" id="WP_145660784.1">
    <property type="nucleotide sequence ID" value="NZ_VIWO01000001.1"/>
</dbReference>
<dbReference type="GO" id="GO:0006508">
    <property type="term" value="P:proteolysis"/>
    <property type="evidence" value="ECO:0007669"/>
    <property type="project" value="InterPro"/>
</dbReference>
<evidence type="ECO:0000256" key="1">
    <source>
        <dbReference type="ARBA" id="ARBA00022729"/>
    </source>
</evidence>
<evidence type="ECO:0000313" key="3">
    <source>
        <dbReference type="EMBL" id="TWF44254.1"/>
    </source>
</evidence>
<dbReference type="Proteomes" id="UP000320811">
    <property type="component" value="Unassembled WGS sequence"/>
</dbReference>
<dbReference type="Gene3D" id="3.40.50.1460">
    <property type="match status" value="1"/>
</dbReference>
<dbReference type="EMBL" id="VIWO01000001">
    <property type="protein sequence ID" value="TWF44254.1"/>
    <property type="molecule type" value="Genomic_DNA"/>
</dbReference>
<dbReference type="Pfam" id="PF01364">
    <property type="entry name" value="Peptidase_C25"/>
    <property type="match status" value="1"/>
</dbReference>